<dbReference type="Gene3D" id="3.40.50.300">
    <property type="entry name" value="P-loop containing nucleotide triphosphate hydrolases"/>
    <property type="match status" value="1"/>
</dbReference>
<keyword evidence="5" id="KW-1185">Reference proteome</keyword>
<evidence type="ECO:0000313" key="5">
    <source>
        <dbReference type="Proteomes" id="UP001523216"/>
    </source>
</evidence>
<dbReference type="InterPro" id="IPR000792">
    <property type="entry name" value="Tscrpt_reg_LuxR_C"/>
</dbReference>
<dbReference type="SMART" id="SM00421">
    <property type="entry name" value="HTH_LUXR"/>
    <property type="match status" value="1"/>
</dbReference>
<comment type="caution">
    <text evidence="4">The sequence shown here is derived from an EMBL/GenBank/DDBJ whole genome shotgun (WGS) entry which is preliminary data.</text>
</comment>
<dbReference type="Pfam" id="PF00196">
    <property type="entry name" value="GerE"/>
    <property type="match status" value="1"/>
</dbReference>
<dbReference type="PANTHER" id="PTHR16305:SF35">
    <property type="entry name" value="TRANSCRIPTIONAL ACTIVATOR DOMAIN"/>
    <property type="match status" value="1"/>
</dbReference>
<accession>A0ABT0Y8C1</accession>
<feature type="domain" description="HTH luxR-type" evidence="3">
    <location>
        <begin position="854"/>
        <end position="919"/>
    </location>
</feature>
<evidence type="ECO:0000256" key="2">
    <source>
        <dbReference type="ARBA" id="ARBA00022840"/>
    </source>
</evidence>
<dbReference type="InterPro" id="IPR036388">
    <property type="entry name" value="WH-like_DNA-bd_sf"/>
</dbReference>
<name>A0ABT0Y8C1_9ACTN</name>
<dbReference type="RefSeq" id="WP_251802014.1">
    <property type="nucleotide sequence ID" value="NZ_JAMQOL010000047.1"/>
</dbReference>
<dbReference type="InterPro" id="IPR016032">
    <property type="entry name" value="Sig_transdc_resp-reg_C-effctor"/>
</dbReference>
<dbReference type="SUPFAM" id="SSF46894">
    <property type="entry name" value="C-terminal effector domain of the bipartite response regulators"/>
    <property type="match status" value="1"/>
</dbReference>
<keyword evidence="1" id="KW-0547">Nucleotide-binding</keyword>
<dbReference type="InterPro" id="IPR027417">
    <property type="entry name" value="P-loop_NTPase"/>
</dbReference>
<dbReference type="Gene3D" id="1.10.10.10">
    <property type="entry name" value="Winged helix-like DNA-binding domain superfamily/Winged helix DNA-binding domain"/>
    <property type="match status" value="1"/>
</dbReference>
<dbReference type="CDD" id="cd06170">
    <property type="entry name" value="LuxR_C_like"/>
    <property type="match status" value="1"/>
</dbReference>
<gene>
    <name evidence="4" type="ORF">LXN57_32490</name>
</gene>
<keyword evidence="2" id="KW-0067">ATP-binding</keyword>
<protein>
    <submittedName>
        <fullName evidence="4">AAA family ATPase</fullName>
    </submittedName>
</protein>
<organism evidence="4 5">
    <name type="scientific">Paractinoplanes hotanensis</name>
    <dbReference type="NCBI Taxonomy" id="2906497"/>
    <lineage>
        <taxon>Bacteria</taxon>
        <taxon>Bacillati</taxon>
        <taxon>Actinomycetota</taxon>
        <taxon>Actinomycetes</taxon>
        <taxon>Micromonosporales</taxon>
        <taxon>Micromonosporaceae</taxon>
        <taxon>Paractinoplanes</taxon>
    </lineage>
</organism>
<dbReference type="PANTHER" id="PTHR16305">
    <property type="entry name" value="TESTICULAR SOLUBLE ADENYLYL CYCLASE"/>
    <property type="match status" value="1"/>
</dbReference>
<evidence type="ECO:0000256" key="1">
    <source>
        <dbReference type="ARBA" id="ARBA00022741"/>
    </source>
</evidence>
<dbReference type="SUPFAM" id="SSF52540">
    <property type="entry name" value="P-loop containing nucleoside triphosphate hydrolases"/>
    <property type="match status" value="1"/>
</dbReference>
<evidence type="ECO:0000259" key="3">
    <source>
        <dbReference type="PROSITE" id="PS50043"/>
    </source>
</evidence>
<evidence type="ECO:0000313" key="4">
    <source>
        <dbReference type="EMBL" id="MCM4082297.1"/>
    </source>
</evidence>
<dbReference type="PRINTS" id="PR00038">
    <property type="entry name" value="HTHLUXR"/>
</dbReference>
<dbReference type="InterPro" id="IPR041664">
    <property type="entry name" value="AAA_16"/>
</dbReference>
<dbReference type="Proteomes" id="UP001523216">
    <property type="component" value="Unassembled WGS sequence"/>
</dbReference>
<dbReference type="EMBL" id="JAMQOL010000047">
    <property type="protein sequence ID" value="MCM4082297.1"/>
    <property type="molecule type" value="Genomic_DNA"/>
</dbReference>
<sequence>MLFGVAPEAVLDLKETTTVLTGRDDERRVLRDLVAATAQGRGGSLLVYGAAGVGKSVLLHSAVSDAQSRGFTVLHVAGLEPERWYPFAALHRLLRPVLPLTVMLPDAHRETLDATFGDSGSDHDVYRVGLAVLELLTEAAEQRPLLVTADDVQWIDSSSRDALAFAARRAGGHALLVLGSARTDDADRFNWGMRPAVRLGPLSPEAAGKLLDATTPGLARPARQLILDHSGGNPLALVELPKVVRSGAGGTGALPLTRRLEDAFADRADAVSPGCRAVLLVLSAEPAATLDRILIVASALSGTPLTVDVLQEAIDARLVRLAGGAPEFRHPLIRSAVYHRAAIGERRVVHRILAAQMSDSPERSLTHEAAAATGVDVALATRLEQFADAALARGRVAAAVPALCRAAGLTGDGGRRTGLLVRAAELSAELSDRHLTRSLLADADLSLAEPVDQARLLIVRDSAAFEPDEPTRRISRMVTAAAAAFDTGSRVIAENLLWRAGARCFFQDGNDRVRAETSTQLDRWGGDPADPMALAVRAYARPYDHGKQIVEGLADAAPDWQDGRTLHYLGTSAMVVGASTHAARYLGPAAAVWRAEGRLGLLTRALAGSWPMVYLGRLDQARADAEEGVALAEETGEKIAWLGLKATAALVAVLRGETEAAGRASGELRAAPLFPGMRFAMVMAQQVDGLRALLAGEAETAYQLLAQAFDPADEHYHSVSRWLLAPDLADAAIAAGTADQARHLIAELPLLARRLPSEMMTVAAAYTGAVLCADTESEARYVEALAALPAGWPLARARLHLHHGRWLRRHRRDVEARKPLRAARDEFERIGAWAWAAAAREPLRAAGEASGGPHRTPAVQLSAQELRIVVLASQGLTNREIGQRLFLSHRTVGSQLYRIYPRLGVSSRRELAAALNGQR</sequence>
<dbReference type="Pfam" id="PF13191">
    <property type="entry name" value="AAA_16"/>
    <property type="match status" value="1"/>
</dbReference>
<dbReference type="PROSITE" id="PS50043">
    <property type="entry name" value="HTH_LUXR_2"/>
    <property type="match status" value="1"/>
</dbReference>
<reference evidence="4 5" key="1">
    <citation type="submission" date="2022-06" db="EMBL/GenBank/DDBJ databases">
        <title>Actinoplanes abujensis sp. nov., isolated from Nigerian arid soil.</title>
        <authorList>
            <person name="Ding P."/>
        </authorList>
    </citation>
    <scope>NUCLEOTIDE SEQUENCE [LARGE SCALE GENOMIC DNA]</scope>
    <source>
        <strain evidence="5">TRM88002</strain>
    </source>
</reference>
<dbReference type="PROSITE" id="PS00622">
    <property type="entry name" value="HTH_LUXR_1"/>
    <property type="match status" value="1"/>
</dbReference>
<proteinExistence type="predicted"/>